<organism evidence="1 2">
    <name type="scientific">Synaphobranchus kaupii</name>
    <name type="common">Kaup's arrowtooth eel</name>
    <dbReference type="NCBI Taxonomy" id="118154"/>
    <lineage>
        <taxon>Eukaryota</taxon>
        <taxon>Metazoa</taxon>
        <taxon>Chordata</taxon>
        <taxon>Craniata</taxon>
        <taxon>Vertebrata</taxon>
        <taxon>Euteleostomi</taxon>
        <taxon>Actinopterygii</taxon>
        <taxon>Neopterygii</taxon>
        <taxon>Teleostei</taxon>
        <taxon>Anguilliformes</taxon>
        <taxon>Synaphobranchidae</taxon>
        <taxon>Synaphobranchus</taxon>
    </lineage>
</organism>
<dbReference type="Proteomes" id="UP001152622">
    <property type="component" value="Chromosome 4"/>
</dbReference>
<evidence type="ECO:0000313" key="2">
    <source>
        <dbReference type="Proteomes" id="UP001152622"/>
    </source>
</evidence>
<accession>A0A9Q1FPX0</accession>
<protein>
    <submittedName>
        <fullName evidence="1">Uncharacterized protein</fullName>
    </submittedName>
</protein>
<evidence type="ECO:0000313" key="1">
    <source>
        <dbReference type="EMBL" id="KAJ8363937.1"/>
    </source>
</evidence>
<keyword evidence="2" id="KW-1185">Reference proteome</keyword>
<reference evidence="1" key="1">
    <citation type="journal article" date="2023" name="Science">
        <title>Genome structures resolve the early diversification of teleost fishes.</title>
        <authorList>
            <person name="Parey E."/>
            <person name="Louis A."/>
            <person name="Montfort J."/>
            <person name="Bouchez O."/>
            <person name="Roques C."/>
            <person name="Iampietro C."/>
            <person name="Lluch J."/>
            <person name="Castinel A."/>
            <person name="Donnadieu C."/>
            <person name="Desvignes T."/>
            <person name="Floi Bucao C."/>
            <person name="Jouanno E."/>
            <person name="Wen M."/>
            <person name="Mejri S."/>
            <person name="Dirks R."/>
            <person name="Jansen H."/>
            <person name="Henkel C."/>
            <person name="Chen W.J."/>
            <person name="Zahm M."/>
            <person name="Cabau C."/>
            <person name="Klopp C."/>
            <person name="Thompson A.W."/>
            <person name="Robinson-Rechavi M."/>
            <person name="Braasch I."/>
            <person name="Lecointre G."/>
            <person name="Bobe J."/>
            <person name="Postlethwait J.H."/>
            <person name="Berthelot C."/>
            <person name="Roest Crollius H."/>
            <person name="Guiguen Y."/>
        </authorList>
    </citation>
    <scope>NUCLEOTIDE SEQUENCE</scope>
    <source>
        <strain evidence="1">WJC10195</strain>
    </source>
</reference>
<dbReference type="EMBL" id="JAINUF010000004">
    <property type="protein sequence ID" value="KAJ8363937.1"/>
    <property type="molecule type" value="Genomic_DNA"/>
</dbReference>
<dbReference type="AlphaFoldDB" id="A0A9Q1FPX0"/>
<gene>
    <name evidence="1" type="ORF">SKAU_G00127680</name>
</gene>
<comment type="caution">
    <text evidence="1">The sequence shown here is derived from an EMBL/GenBank/DDBJ whole genome shotgun (WGS) entry which is preliminary data.</text>
</comment>
<proteinExistence type="predicted"/>
<sequence length="74" mass="7929">MAYVTGTRTGILAGYACRDAKEVRSLSPQVCLSSSQLVLSDARHCIAEGSHSPMTVVRRNWSCSKSKAAAALWS</sequence>
<name>A0A9Q1FPX0_SYNKA</name>